<name>U2V5S3_9ACTN</name>
<reference evidence="10 11" key="1">
    <citation type="submission" date="2013-08" db="EMBL/GenBank/DDBJ databases">
        <authorList>
            <person name="Durkin A.S."/>
            <person name="Haft D.R."/>
            <person name="McCorrison J."/>
            <person name="Torralba M."/>
            <person name="Gillis M."/>
            <person name="Haft D.H."/>
            <person name="Methe B."/>
            <person name="Sutton G."/>
            <person name="Nelson K.E."/>
        </authorList>
    </citation>
    <scope>NUCLEOTIDE SEQUENCE [LARGE SCALE GENOMIC DNA]</scope>
    <source>
        <strain evidence="10 11">F0195</strain>
    </source>
</reference>
<evidence type="ECO:0000256" key="2">
    <source>
        <dbReference type="ARBA" id="ARBA00006175"/>
    </source>
</evidence>
<dbReference type="InterPro" id="IPR022357">
    <property type="entry name" value="MIP_CS"/>
</dbReference>
<evidence type="ECO:0000256" key="7">
    <source>
        <dbReference type="ARBA" id="ARBA00023136"/>
    </source>
</evidence>
<proteinExistence type="inferred from homology"/>
<dbReference type="PRINTS" id="PR00783">
    <property type="entry name" value="MINTRINSICP"/>
</dbReference>
<dbReference type="PANTHER" id="PTHR19139:SF199">
    <property type="entry name" value="MIP17260P"/>
    <property type="match status" value="1"/>
</dbReference>
<dbReference type="InterPro" id="IPR000425">
    <property type="entry name" value="MIP"/>
</dbReference>
<evidence type="ECO:0000313" key="11">
    <source>
        <dbReference type="Proteomes" id="UP000016638"/>
    </source>
</evidence>
<keyword evidence="7 9" id="KW-0472">Membrane</keyword>
<keyword evidence="3 8" id="KW-0813">Transport</keyword>
<dbReference type="STRING" id="1125712.HMPREF1316_1123"/>
<feature type="transmembrane region" description="Helical" evidence="9">
    <location>
        <begin position="191"/>
        <end position="217"/>
    </location>
</feature>
<feature type="transmembrane region" description="Helical" evidence="9">
    <location>
        <begin position="37"/>
        <end position="57"/>
    </location>
</feature>
<protein>
    <submittedName>
        <fullName evidence="10">MIP family channel protein</fullName>
    </submittedName>
</protein>
<gene>
    <name evidence="10" type="ORF">HMPREF1316_1123</name>
</gene>
<dbReference type="InterPro" id="IPR034294">
    <property type="entry name" value="Aquaporin_transptr"/>
</dbReference>
<keyword evidence="11" id="KW-1185">Reference proteome</keyword>
<evidence type="ECO:0000256" key="3">
    <source>
        <dbReference type="ARBA" id="ARBA00022448"/>
    </source>
</evidence>
<accession>U2V5S3</accession>
<keyword evidence="4" id="KW-1003">Cell membrane</keyword>
<dbReference type="PANTHER" id="PTHR19139">
    <property type="entry name" value="AQUAPORIN TRANSPORTER"/>
    <property type="match status" value="1"/>
</dbReference>
<dbReference type="EMBL" id="AWEZ01000006">
    <property type="protein sequence ID" value="ERL10692.1"/>
    <property type="molecule type" value="Genomic_DNA"/>
</dbReference>
<dbReference type="GO" id="GO:0005886">
    <property type="term" value="C:plasma membrane"/>
    <property type="evidence" value="ECO:0007669"/>
    <property type="project" value="UniProtKB-SubCell"/>
</dbReference>
<dbReference type="Gene3D" id="1.20.1080.10">
    <property type="entry name" value="Glycerol uptake facilitator protein"/>
    <property type="match status" value="1"/>
</dbReference>
<comment type="caution">
    <text evidence="10">The sequence shown here is derived from an EMBL/GenBank/DDBJ whole genome shotgun (WGS) entry which is preliminary data.</text>
</comment>
<feature type="transmembrane region" description="Helical" evidence="9">
    <location>
        <begin position="150"/>
        <end position="171"/>
    </location>
</feature>
<evidence type="ECO:0000256" key="1">
    <source>
        <dbReference type="ARBA" id="ARBA00004651"/>
    </source>
</evidence>
<dbReference type="GO" id="GO:0015250">
    <property type="term" value="F:water channel activity"/>
    <property type="evidence" value="ECO:0007669"/>
    <property type="project" value="TreeGrafter"/>
</dbReference>
<dbReference type="eggNOG" id="COG0580">
    <property type="taxonomic scope" value="Bacteria"/>
</dbReference>
<evidence type="ECO:0000313" key="10">
    <source>
        <dbReference type="EMBL" id="ERL10692.1"/>
    </source>
</evidence>
<dbReference type="PROSITE" id="PS00221">
    <property type="entry name" value="MIP"/>
    <property type="match status" value="1"/>
</dbReference>
<organism evidence="10 11">
    <name type="scientific">Olsenella profusa F0195</name>
    <dbReference type="NCBI Taxonomy" id="1125712"/>
    <lineage>
        <taxon>Bacteria</taxon>
        <taxon>Bacillati</taxon>
        <taxon>Actinomycetota</taxon>
        <taxon>Coriobacteriia</taxon>
        <taxon>Coriobacteriales</taxon>
        <taxon>Atopobiaceae</taxon>
        <taxon>Olsenella</taxon>
    </lineage>
</organism>
<evidence type="ECO:0000256" key="4">
    <source>
        <dbReference type="ARBA" id="ARBA00022475"/>
    </source>
</evidence>
<dbReference type="Pfam" id="PF00230">
    <property type="entry name" value="MIP"/>
    <property type="match status" value="1"/>
</dbReference>
<dbReference type="PATRIC" id="fig|1125712.3.peg.174"/>
<evidence type="ECO:0000256" key="5">
    <source>
        <dbReference type="ARBA" id="ARBA00022692"/>
    </source>
</evidence>
<sequence length="222" mass="22497">MGSMKKYVAEFIGTCVLVTFGCGTAAALGCNGAEPNGAYLATALAFGLSVVAMAYSIGNVSGCHVNPAVSLGVWMRGNMDTAKFVGYLVSQFLGGLLGAAFVGLFAGFGSSMGTNALYQGNVGLSLLIEIILTFVFVLVVLGVTDKVENGAVAGLVIGLSLTFVHILGIHFTGTSVNPARSLGPALLKGGEALGCAWVFIVAPLIGGALAAAVYNYLAPKNH</sequence>
<evidence type="ECO:0000256" key="6">
    <source>
        <dbReference type="ARBA" id="ARBA00022989"/>
    </source>
</evidence>
<dbReference type="InterPro" id="IPR023271">
    <property type="entry name" value="Aquaporin-like"/>
</dbReference>
<evidence type="ECO:0000256" key="9">
    <source>
        <dbReference type="SAM" id="Phobius"/>
    </source>
</evidence>
<dbReference type="PROSITE" id="PS51257">
    <property type="entry name" value="PROKAR_LIPOPROTEIN"/>
    <property type="match status" value="1"/>
</dbReference>
<comment type="subcellular location">
    <subcellularLocation>
        <location evidence="1">Cell membrane</location>
        <topology evidence="1">Multi-pass membrane protein</topology>
    </subcellularLocation>
</comment>
<dbReference type="AlphaFoldDB" id="U2V5S3"/>
<comment type="similarity">
    <text evidence="2 8">Belongs to the MIP/aquaporin (TC 1.A.8) family.</text>
</comment>
<dbReference type="SUPFAM" id="SSF81338">
    <property type="entry name" value="Aquaporin-like"/>
    <property type="match status" value="1"/>
</dbReference>
<keyword evidence="5 8" id="KW-0812">Transmembrane</keyword>
<keyword evidence="6 9" id="KW-1133">Transmembrane helix</keyword>
<feature type="transmembrane region" description="Helical" evidence="9">
    <location>
        <begin position="84"/>
        <end position="110"/>
    </location>
</feature>
<evidence type="ECO:0000256" key="8">
    <source>
        <dbReference type="RuleBase" id="RU000477"/>
    </source>
</evidence>
<feature type="transmembrane region" description="Helical" evidence="9">
    <location>
        <begin position="122"/>
        <end position="143"/>
    </location>
</feature>
<dbReference type="Proteomes" id="UP000016638">
    <property type="component" value="Unassembled WGS sequence"/>
</dbReference>